<gene>
    <name evidence="1" type="ORF">BDY19DRAFT_864429</name>
</gene>
<proteinExistence type="predicted"/>
<sequence>ISYSMHRIHHHTDYWVPDGTEEIDPDRFIASRNQKHPIPNPFDIFLPFNTG</sequence>
<name>A0ACB8TQ65_9APHY</name>
<evidence type="ECO:0000313" key="2">
    <source>
        <dbReference type="Proteomes" id="UP001055072"/>
    </source>
</evidence>
<dbReference type="Proteomes" id="UP001055072">
    <property type="component" value="Unassembled WGS sequence"/>
</dbReference>
<dbReference type="EMBL" id="MU274948">
    <property type="protein sequence ID" value="KAI0084086.1"/>
    <property type="molecule type" value="Genomic_DNA"/>
</dbReference>
<accession>A0ACB8TQ65</accession>
<evidence type="ECO:0000313" key="1">
    <source>
        <dbReference type="EMBL" id="KAI0084086.1"/>
    </source>
</evidence>
<protein>
    <submittedName>
        <fullName evidence="1">Uncharacterized protein</fullName>
    </submittedName>
</protein>
<organism evidence="1 2">
    <name type="scientific">Irpex rosettiformis</name>
    <dbReference type="NCBI Taxonomy" id="378272"/>
    <lineage>
        <taxon>Eukaryota</taxon>
        <taxon>Fungi</taxon>
        <taxon>Dikarya</taxon>
        <taxon>Basidiomycota</taxon>
        <taxon>Agaricomycotina</taxon>
        <taxon>Agaricomycetes</taxon>
        <taxon>Polyporales</taxon>
        <taxon>Irpicaceae</taxon>
        <taxon>Irpex</taxon>
    </lineage>
</organism>
<feature type="non-terminal residue" evidence="1">
    <location>
        <position position="1"/>
    </location>
</feature>
<keyword evidence="2" id="KW-1185">Reference proteome</keyword>
<reference evidence="1" key="1">
    <citation type="journal article" date="2021" name="Environ. Microbiol.">
        <title>Gene family expansions and transcriptome signatures uncover fungal adaptations to wood decay.</title>
        <authorList>
            <person name="Hage H."/>
            <person name="Miyauchi S."/>
            <person name="Viragh M."/>
            <person name="Drula E."/>
            <person name="Min B."/>
            <person name="Chaduli D."/>
            <person name="Navarro D."/>
            <person name="Favel A."/>
            <person name="Norest M."/>
            <person name="Lesage-Meessen L."/>
            <person name="Balint B."/>
            <person name="Merenyi Z."/>
            <person name="de Eugenio L."/>
            <person name="Morin E."/>
            <person name="Martinez A.T."/>
            <person name="Baldrian P."/>
            <person name="Stursova M."/>
            <person name="Martinez M.J."/>
            <person name="Novotny C."/>
            <person name="Magnuson J.K."/>
            <person name="Spatafora J.W."/>
            <person name="Maurice S."/>
            <person name="Pangilinan J."/>
            <person name="Andreopoulos W."/>
            <person name="LaButti K."/>
            <person name="Hundley H."/>
            <person name="Na H."/>
            <person name="Kuo A."/>
            <person name="Barry K."/>
            <person name="Lipzen A."/>
            <person name="Henrissat B."/>
            <person name="Riley R."/>
            <person name="Ahrendt S."/>
            <person name="Nagy L.G."/>
            <person name="Grigoriev I.V."/>
            <person name="Martin F."/>
            <person name="Rosso M.N."/>
        </authorList>
    </citation>
    <scope>NUCLEOTIDE SEQUENCE</scope>
    <source>
        <strain evidence="1">CBS 384.51</strain>
    </source>
</reference>
<feature type="non-terminal residue" evidence="1">
    <location>
        <position position="51"/>
    </location>
</feature>
<comment type="caution">
    <text evidence="1">The sequence shown here is derived from an EMBL/GenBank/DDBJ whole genome shotgun (WGS) entry which is preliminary data.</text>
</comment>